<dbReference type="RefSeq" id="WP_039425768.1">
    <property type="nucleotide sequence ID" value="NZ_CP018470.1"/>
</dbReference>
<dbReference type="Proteomes" id="UP001430544">
    <property type="component" value="Unassembled WGS sequence"/>
</dbReference>
<protein>
    <submittedName>
        <fullName evidence="1">Uncharacterized protein</fullName>
    </submittedName>
</protein>
<sequence length="72" mass="7655">MDDSDARLTAQLSEGTFADNVVSEQELVPAEHTNRAGRALVGVSIRAPFRAAWITACDPAQGTDRSTARVAL</sequence>
<gene>
    <name evidence="2" type="ORF">LN473_11865</name>
    <name evidence="1" type="ORF">OR61_04540</name>
</gene>
<proteinExistence type="predicted"/>
<reference evidence="1 3" key="1">
    <citation type="submission" date="2014-11" db="EMBL/GenBank/DDBJ databases">
        <title>Draft Genome Sequences of Xanthomonas vesicatoria Strains from the Balkan Peninsula.</title>
        <authorList>
            <person name="Vancheva T."/>
            <person name="Lefeuvre P."/>
            <person name="Bogatzevska N."/>
            <person name="Moncheva P."/>
            <person name="Koebnik R."/>
        </authorList>
    </citation>
    <scope>NUCLEOTIDE SEQUENCE [LARGE SCALE GENOMIC DNA]</scope>
    <source>
        <strain evidence="1 3">53M</strain>
    </source>
</reference>
<name>A0AAJ0J0X3_9XANT</name>
<evidence type="ECO:0000313" key="2">
    <source>
        <dbReference type="EMBL" id="MCC8622671.1"/>
    </source>
</evidence>
<accession>A0AAJ0J0X3</accession>
<evidence type="ECO:0000313" key="3">
    <source>
        <dbReference type="Proteomes" id="UP000030969"/>
    </source>
</evidence>
<dbReference type="AlphaFoldDB" id="A0AAJ0J0X3"/>
<comment type="caution">
    <text evidence="1">The sequence shown here is derived from an EMBL/GenBank/DDBJ whole genome shotgun (WGS) entry which is preliminary data.</text>
</comment>
<dbReference type="EMBL" id="JAJIUN010000049">
    <property type="protein sequence ID" value="MCC8622671.1"/>
    <property type="molecule type" value="Genomic_DNA"/>
</dbReference>
<reference evidence="2" key="2">
    <citation type="submission" date="2021-11" db="EMBL/GenBank/DDBJ databases">
        <title>Genome resources and taxonomic validation of 89 Xanthomonas strains.</title>
        <authorList>
            <person name="Tambong J.T."/>
        </authorList>
    </citation>
    <scope>NUCLEOTIDE SEQUENCE</scope>
    <source>
        <strain evidence="2">Bv 5-4A</strain>
    </source>
</reference>
<dbReference type="Proteomes" id="UP000030969">
    <property type="component" value="Unassembled WGS sequence"/>
</dbReference>
<evidence type="ECO:0000313" key="1">
    <source>
        <dbReference type="EMBL" id="KHM97110.1"/>
    </source>
</evidence>
<evidence type="ECO:0000313" key="4">
    <source>
        <dbReference type="Proteomes" id="UP001430544"/>
    </source>
</evidence>
<keyword evidence="4" id="KW-1185">Reference proteome</keyword>
<organism evidence="1 3">
    <name type="scientific">Xanthomonas vesicatoria</name>
    <dbReference type="NCBI Taxonomy" id="56460"/>
    <lineage>
        <taxon>Bacteria</taxon>
        <taxon>Pseudomonadati</taxon>
        <taxon>Pseudomonadota</taxon>
        <taxon>Gammaproteobacteria</taxon>
        <taxon>Lysobacterales</taxon>
        <taxon>Lysobacteraceae</taxon>
        <taxon>Xanthomonas</taxon>
    </lineage>
</organism>
<dbReference type="EMBL" id="JSYJ01000017">
    <property type="protein sequence ID" value="KHM97110.1"/>
    <property type="molecule type" value="Genomic_DNA"/>
</dbReference>